<keyword evidence="2" id="KW-1185">Reference proteome</keyword>
<dbReference type="EMBL" id="JABWDY010006027">
    <property type="protein sequence ID" value="KAF5203961.1"/>
    <property type="molecule type" value="Genomic_DNA"/>
</dbReference>
<comment type="caution">
    <text evidence="1">The sequence shown here is derived from an EMBL/GenBank/DDBJ whole genome shotgun (WGS) entry which is preliminary data.</text>
</comment>
<protein>
    <submittedName>
        <fullName evidence="1">Uncharacterized protein</fullName>
    </submittedName>
</protein>
<dbReference type="AlphaFoldDB" id="A0A7J6X2L0"/>
<name>A0A7J6X2L0_THATH</name>
<dbReference type="Proteomes" id="UP000554482">
    <property type="component" value="Unassembled WGS sequence"/>
</dbReference>
<accession>A0A7J6X2L0</accession>
<reference evidence="1 2" key="1">
    <citation type="submission" date="2020-06" db="EMBL/GenBank/DDBJ databases">
        <title>Transcriptomic and genomic resources for Thalictrum thalictroides and T. hernandezii: Facilitating candidate gene discovery in an emerging model plant lineage.</title>
        <authorList>
            <person name="Arias T."/>
            <person name="Riano-Pachon D.M."/>
            <person name="Di Stilio V.S."/>
        </authorList>
    </citation>
    <scope>NUCLEOTIDE SEQUENCE [LARGE SCALE GENOMIC DNA]</scope>
    <source>
        <strain evidence="2">cv. WT478/WT964</strain>
        <tissue evidence="1">Leaves</tissue>
    </source>
</reference>
<proteinExistence type="predicted"/>
<sequence length="61" mass="7128">MAPTFQLSTPLFHIITHIHHTSRNMQTCYYLSCRFLLPGWEVRGREAIAWTRGAKDDHICV</sequence>
<evidence type="ECO:0000313" key="2">
    <source>
        <dbReference type="Proteomes" id="UP000554482"/>
    </source>
</evidence>
<organism evidence="1 2">
    <name type="scientific">Thalictrum thalictroides</name>
    <name type="common">Rue-anemone</name>
    <name type="synonym">Anemone thalictroides</name>
    <dbReference type="NCBI Taxonomy" id="46969"/>
    <lineage>
        <taxon>Eukaryota</taxon>
        <taxon>Viridiplantae</taxon>
        <taxon>Streptophyta</taxon>
        <taxon>Embryophyta</taxon>
        <taxon>Tracheophyta</taxon>
        <taxon>Spermatophyta</taxon>
        <taxon>Magnoliopsida</taxon>
        <taxon>Ranunculales</taxon>
        <taxon>Ranunculaceae</taxon>
        <taxon>Thalictroideae</taxon>
        <taxon>Thalictrum</taxon>
    </lineage>
</organism>
<gene>
    <name evidence="1" type="ORF">FRX31_006453</name>
</gene>
<evidence type="ECO:0000313" key="1">
    <source>
        <dbReference type="EMBL" id="KAF5203961.1"/>
    </source>
</evidence>